<keyword evidence="1" id="KW-0813">Transport</keyword>
<dbReference type="SMART" id="SM00382">
    <property type="entry name" value="AAA"/>
    <property type="match status" value="1"/>
</dbReference>
<dbReference type="InterPro" id="IPR051782">
    <property type="entry name" value="ABC_Transporter_VariousFunc"/>
</dbReference>
<dbReference type="PANTHER" id="PTHR42939">
    <property type="entry name" value="ABC TRANSPORTER ATP-BINDING PROTEIN ALBC-RELATED"/>
    <property type="match status" value="1"/>
</dbReference>
<protein>
    <submittedName>
        <fullName evidence="5">Heme-transporting ATPase</fullName>
    </submittedName>
</protein>
<dbReference type="CDD" id="cd03230">
    <property type="entry name" value="ABC_DR_subfamily_A"/>
    <property type="match status" value="1"/>
</dbReference>
<comment type="caution">
    <text evidence="5">The sequence shown here is derived from an EMBL/GenBank/DDBJ whole genome shotgun (WGS) entry which is preliminary data.</text>
</comment>
<dbReference type="GO" id="GO:0005524">
    <property type="term" value="F:ATP binding"/>
    <property type="evidence" value="ECO:0007669"/>
    <property type="project" value="UniProtKB-KW"/>
</dbReference>
<reference evidence="5 6" key="1">
    <citation type="submission" date="2018-05" db="EMBL/GenBank/DDBJ databases">
        <title>Genomic Encyclopedia of Type Strains, Phase IV (KMG-IV): sequencing the most valuable type-strain genomes for metagenomic binning, comparative biology and taxonomic classification.</title>
        <authorList>
            <person name="Goeker M."/>
        </authorList>
    </citation>
    <scope>NUCLEOTIDE SEQUENCE [LARGE SCALE GENOMIC DNA]</scope>
    <source>
        <strain evidence="5 6">DSM 6462</strain>
    </source>
</reference>
<keyword evidence="3" id="KW-0067">ATP-binding</keyword>
<evidence type="ECO:0000256" key="1">
    <source>
        <dbReference type="ARBA" id="ARBA00022448"/>
    </source>
</evidence>
<dbReference type="Gene3D" id="3.40.50.300">
    <property type="entry name" value="P-loop containing nucleotide triphosphate hydrolases"/>
    <property type="match status" value="1"/>
</dbReference>
<dbReference type="OrthoDB" id="9807242at2"/>
<name>A0A2V3U2Y5_9HYPH</name>
<proteinExistence type="predicted"/>
<evidence type="ECO:0000256" key="2">
    <source>
        <dbReference type="ARBA" id="ARBA00022741"/>
    </source>
</evidence>
<gene>
    <name evidence="5" type="ORF">C7450_10893</name>
</gene>
<dbReference type="InterPro" id="IPR027417">
    <property type="entry name" value="P-loop_NTPase"/>
</dbReference>
<organism evidence="5 6">
    <name type="scientific">Chelatococcus asaccharovorans</name>
    <dbReference type="NCBI Taxonomy" id="28210"/>
    <lineage>
        <taxon>Bacteria</taxon>
        <taxon>Pseudomonadati</taxon>
        <taxon>Pseudomonadota</taxon>
        <taxon>Alphaproteobacteria</taxon>
        <taxon>Hyphomicrobiales</taxon>
        <taxon>Chelatococcaceae</taxon>
        <taxon>Chelatococcus</taxon>
    </lineage>
</organism>
<dbReference type="SUPFAM" id="SSF52540">
    <property type="entry name" value="P-loop containing nucleoside triphosphate hydrolases"/>
    <property type="match status" value="1"/>
</dbReference>
<dbReference type="Pfam" id="PF00005">
    <property type="entry name" value="ABC_tran"/>
    <property type="match status" value="1"/>
</dbReference>
<dbReference type="RefSeq" id="WP_110376105.1">
    <property type="nucleotide sequence ID" value="NZ_JAHBRY010000001.1"/>
</dbReference>
<dbReference type="AlphaFoldDB" id="A0A2V3U2Y5"/>
<evidence type="ECO:0000259" key="4">
    <source>
        <dbReference type="PROSITE" id="PS50893"/>
    </source>
</evidence>
<dbReference type="Proteomes" id="UP000248021">
    <property type="component" value="Unassembled WGS sequence"/>
</dbReference>
<sequence length="213" mass="23362">MLKCEGLRKSYSGRPVLQEIGFELPAGAWALQGPNGCGKSTLLRLLAGAEEPDAGDICIAGVGMREAPLRARQHLSYAPDESPIYPFLTGSDLLDFVCMAKKRPLDTYVVGLIDGFGLPPFMGVRFSNLSLGSQKKLLLCAAWIGEPDVIFLDEPSNGLDLASRDLLAELIRQRSRETTIFYVSHDRDFVAATEANVLTMKDLSLRVINRHPK</sequence>
<keyword evidence="2" id="KW-0547">Nucleotide-binding</keyword>
<dbReference type="PROSITE" id="PS50893">
    <property type="entry name" value="ABC_TRANSPORTER_2"/>
    <property type="match status" value="1"/>
</dbReference>
<dbReference type="PANTHER" id="PTHR42939:SF1">
    <property type="entry name" value="ABC TRANSPORTER ATP-BINDING PROTEIN ALBC-RELATED"/>
    <property type="match status" value="1"/>
</dbReference>
<evidence type="ECO:0000313" key="5">
    <source>
        <dbReference type="EMBL" id="PXW56344.1"/>
    </source>
</evidence>
<accession>A0A2V3U2Y5</accession>
<dbReference type="InterPro" id="IPR003593">
    <property type="entry name" value="AAA+_ATPase"/>
</dbReference>
<dbReference type="GO" id="GO:0016887">
    <property type="term" value="F:ATP hydrolysis activity"/>
    <property type="evidence" value="ECO:0007669"/>
    <property type="project" value="InterPro"/>
</dbReference>
<evidence type="ECO:0000256" key="3">
    <source>
        <dbReference type="ARBA" id="ARBA00022840"/>
    </source>
</evidence>
<keyword evidence="6" id="KW-1185">Reference proteome</keyword>
<evidence type="ECO:0000313" key="6">
    <source>
        <dbReference type="Proteomes" id="UP000248021"/>
    </source>
</evidence>
<feature type="domain" description="ABC transporter" evidence="4">
    <location>
        <begin position="2"/>
        <end position="213"/>
    </location>
</feature>
<dbReference type="InterPro" id="IPR003439">
    <property type="entry name" value="ABC_transporter-like_ATP-bd"/>
</dbReference>
<dbReference type="EMBL" id="QJJK01000008">
    <property type="protein sequence ID" value="PXW56344.1"/>
    <property type="molecule type" value="Genomic_DNA"/>
</dbReference>